<dbReference type="EMBL" id="SRLO01000205">
    <property type="protein sequence ID" value="TNN67330.1"/>
    <property type="molecule type" value="Genomic_DNA"/>
</dbReference>
<evidence type="ECO:0000313" key="1">
    <source>
        <dbReference type="EMBL" id="TNN67330.1"/>
    </source>
</evidence>
<dbReference type="OrthoDB" id="515401at2759"/>
<dbReference type="AlphaFoldDB" id="A0A4Z2HP23"/>
<name>A0A4Z2HP23_9TELE</name>
<accession>A0A4Z2HP23</accession>
<reference evidence="1 2" key="1">
    <citation type="submission" date="2019-03" db="EMBL/GenBank/DDBJ databases">
        <title>First draft genome of Liparis tanakae, snailfish: a comprehensive survey of snailfish specific genes.</title>
        <authorList>
            <person name="Kim W."/>
            <person name="Song I."/>
            <person name="Jeong J.-H."/>
            <person name="Kim D."/>
            <person name="Kim S."/>
            <person name="Ryu S."/>
            <person name="Song J.Y."/>
            <person name="Lee S.K."/>
        </authorList>
    </citation>
    <scope>NUCLEOTIDE SEQUENCE [LARGE SCALE GENOMIC DNA]</scope>
    <source>
        <tissue evidence="1">Muscle</tissue>
    </source>
</reference>
<evidence type="ECO:0000313" key="2">
    <source>
        <dbReference type="Proteomes" id="UP000314294"/>
    </source>
</evidence>
<protein>
    <submittedName>
        <fullName evidence="1">Uncharacterized protein</fullName>
    </submittedName>
</protein>
<proteinExistence type="predicted"/>
<gene>
    <name evidence="1" type="ORF">EYF80_022437</name>
</gene>
<keyword evidence="2" id="KW-1185">Reference proteome</keyword>
<organism evidence="1 2">
    <name type="scientific">Liparis tanakae</name>
    <name type="common">Tanaka's snailfish</name>
    <dbReference type="NCBI Taxonomy" id="230148"/>
    <lineage>
        <taxon>Eukaryota</taxon>
        <taxon>Metazoa</taxon>
        <taxon>Chordata</taxon>
        <taxon>Craniata</taxon>
        <taxon>Vertebrata</taxon>
        <taxon>Euteleostomi</taxon>
        <taxon>Actinopterygii</taxon>
        <taxon>Neopterygii</taxon>
        <taxon>Teleostei</taxon>
        <taxon>Neoteleostei</taxon>
        <taxon>Acanthomorphata</taxon>
        <taxon>Eupercaria</taxon>
        <taxon>Perciformes</taxon>
        <taxon>Cottioidei</taxon>
        <taxon>Cottales</taxon>
        <taxon>Liparidae</taxon>
        <taxon>Liparis</taxon>
    </lineage>
</organism>
<comment type="caution">
    <text evidence="1">The sequence shown here is derived from an EMBL/GenBank/DDBJ whole genome shotgun (WGS) entry which is preliminary data.</text>
</comment>
<sequence length="183" mass="19043">MEDLSEQSHWASPSLLSSDPLAAFSSESGLLPPGDDGEVFFSGPDADYTGLPSFFSNPSHGRAPPAYRHGAVRPLFTSPGLLSNLQLLDGPGGHSSLSSAYGHPASAWSGGGGGPLTKTPLHSHAPTSLYSPCGWEAADRLSRRPQTPAASTCCWRRRAPTPCQLAGDGVAVFTSAVMTPELK</sequence>
<dbReference type="Proteomes" id="UP000314294">
    <property type="component" value="Unassembled WGS sequence"/>
</dbReference>